<sequence length="189" mass="22412">MLVPKHIIIITCPVYCASSYHVMMYPSEGHCQSTSSVDDMLQKLKLYQKYNYKVKLNKLRDIISYFHTVCQRPNMARFLIERDIGKLLLPLVQHRDPSIGPRVLDIYKQLCGLDEFQARFTSEERLALIRNMRRMHSLAQIDSGVVWSIVQAFDRNNPRPMKPLIEYKRREARARENIVEKIYEVRNWI</sequence>
<dbReference type="EMBL" id="HBUF01371068">
    <property type="protein sequence ID" value="CAG6726170.1"/>
    <property type="molecule type" value="Transcribed_RNA"/>
</dbReference>
<proteinExistence type="predicted"/>
<name>A0A8D8YCI3_9HEMI</name>
<accession>A0A8D8YCI3</accession>
<organism evidence="1">
    <name type="scientific">Cacopsylla melanoneura</name>
    <dbReference type="NCBI Taxonomy" id="428564"/>
    <lineage>
        <taxon>Eukaryota</taxon>
        <taxon>Metazoa</taxon>
        <taxon>Ecdysozoa</taxon>
        <taxon>Arthropoda</taxon>
        <taxon>Hexapoda</taxon>
        <taxon>Insecta</taxon>
        <taxon>Pterygota</taxon>
        <taxon>Neoptera</taxon>
        <taxon>Paraneoptera</taxon>
        <taxon>Hemiptera</taxon>
        <taxon>Sternorrhyncha</taxon>
        <taxon>Psylloidea</taxon>
        <taxon>Psyllidae</taxon>
        <taxon>Psyllinae</taxon>
        <taxon>Cacopsylla</taxon>
    </lineage>
</organism>
<protein>
    <submittedName>
        <fullName evidence="1">Uncharacterized protein</fullName>
    </submittedName>
</protein>
<dbReference type="AlphaFoldDB" id="A0A8D8YCI3"/>
<evidence type="ECO:0000313" key="1">
    <source>
        <dbReference type="EMBL" id="CAG6726170.1"/>
    </source>
</evidence>
<reference evidence="1" key="1">
    <citation type="submission" date="2021-05" db="EMBL/GenBank/DDBJ databases">
        <authorList>
            <person name="Alioto T."/>
            <person name="Alioto T."/>
            <person name="Gomez Garrido J."/>
        </authorList>
    </citation>
    <scope>NUCLEOTIDE SEQUENCE</scope>
</reference>